<gene>
    <name evidence="6" type="ORF">GH714_000381</name>
</gene>
<comment type="subcellular location">
    <subcellularLocation>
        <location evidence="1">Plastid</location>
    </subcellularLocation>
</comment>
<feature type="domain" description="Plastid lipid-associated protein/fibrillin conserved" evidence="5">
    <location>
        <begin position="87"/>
        <end position="231"/>
    </location>
</feature>
<name>A0A6A6LTT7_HEVBR</name>
<dbReference type="PANTHER" id="PTHR31906">
    <property type="entry name" value="PLASTID-LIPID-ASSOCIATED PROTEIN 4, CHLOROPLASTIC-RELATED"/>
    <property type="match status" value="1"/>
</dbReference>
<sequence length="256" mass="28158">MQHSLFRPPPNSQSTSTSAILPLCSINTTISISKSRLVAACPIKPRPHFLVRSVVNDEEWSPEEVGSGPAVALDEEQKPKDLTEIDSLKKQLVDSFYGTNGGLNASSETRAEIFELISQLEAKNPTPALAEALTLLNGKWILAYTSFSDLFPLLSRVTLPWLKVEEISETIDSETFSVQNSVQFSGPLATTSISTNAKFEVQSPKRVQIKFEEGIIGTPQLTDSLELPENVEFLGQKIDLTPIKGLLTLSRTQHHQ</sequence>
<dbReference type="InterPro" id="IPR039633">
    <property type="entry name" value="PAP"/>
</dbReference>
<evidence type="ECO:0000256" key="3">
    <source>
        <dbReference type="ARBA" id="ARBA00022640"/>
    </source>
</evidence>
<keyword evidence="7" id="KW-1185">Reference proteome</keyword>
<keyword evidence="4" id="KW-0809">Transit peptide</keyword>
<dbReference type="GO" id="GO:0009536">
    <property type="term" value="C:plastid"/>
    <property type="evidence" value="ECO:0007669"/>
    <property type="project" value="UniProtKB-SubCell"/>
</dbReference>
<evidence type="ECO:0000259" key="5">
    <source>
        <dbReference type="Pfam" id="PF04755"/>
    </source>
</evidence>
<reference evidence="6 7" key="1">
    <citation type="journal article" date="2020" name="Mol. Plant">
        <title>The Chromosome-Based Rubber Tree Genome Provides New Insights into Spurge Genome Evolution and Rubber Biosynthesis.</title>
        <authorList>
            <person name="Liu J."/>
            <person name="Shi C."/>
            <person name="Shi C.C."/>
            <person name="Li W."/>
            <person name="Zhang Q.J."/>
            <person name="Zhang Y."/>
            <person name="Li K."/>
            <person name="Lu H.F."/>
            <person name="Shi C."/>
            <person name="Zhu S.T."/>
            <person name="Xiao Z.Y."/>
            <person name="Nan H."/>
            <person name="Yue Y."/>
            <person name="Zhu X.G."/>
            <person name="Wu Y."/>
            <person name="Hong X.N."/>
            <person name="Fan G.Y."/>
            <person name="Tong Y."/>
            <person name="Zhang D."/>
            <person name="Mao C.L."/>
            <person name="Liu Y.L."/>
            <person name="Hao S.J."/>
            <person name="Liu W.Q."/>
            <person name="Lv M.Q."/>
            <person name="Zhang H.B."/>
            <person name="Liu Y."/>
            <person name="Hu-Tang G.R."/>
            <person name="Wang J.P."/>
            <person name="Wang J.H."/>
            <person name="Sun Y.H."/>
            <person name="Ni S.B."/>
            <person name="Chen W.B."/>
            <person name="Zhang X.C."/>
            <person name="Jiao Y.N."/>
            <person name="Eichler E.E."/>
            <person name="Li G.H."/>
            <person name="Liu X."/>
            <person name="Gao L.Z."/>
        </authorList>
    </citation>
    <scope>NUCLEOTIDE SEQUENCE [LARGE SCALE GENOMIC DNA]</scope>
    <source>
        <strain evidence="7">cv. GT1</strain>
        <tissue evidence="6">Leaf</tissue>
    </source>
</reference>
<comment type="similarity">
    <text evidence="2">Belongs to the PAP/fibrillin family.</text>
</comment>
<evidence type="ECO:0000256" key="1">
    <source>
        <dbReference type="ARBA" id="ARBA00004474"/>
    </source>
</evidence>
<dbReference type="InterPro" id="IPR006843">
    <property type="entry name" value="PAP/fibrillin_dom"/>
</dbReference>
<organism evidence="6 7">
    <name type="scientific">Hevea brasiliensis</name>
    <name type="common">Para rubber tree</name>
    <name type="synonym">Siphonia brasiliensis</name>
    <dbReference type="NCBI Taxonomy" id="3981"/>
    <lineage>
        <taxon>Eukaryota</taxon>
        <taxon>Viridiplantae</taxon>
        <taxon>Streptophyta</taxon>
        <taxon>Embryophyta</taxon>
        <taxon>Tracheophyta</taxon>
        <taxon>Spermatophyta</taxon>
        <taxon>Magnoliopsida</taxon>
        <taxon>eudicotyledons</taxon>
        <taxon>Gunneridae</taxon>
        <taxon>Pentapetalae</taxon>
        <taxon>rosids</taxon>
        <taxon>fabids</taxon>
        <taxon>Malpighiales</taxon>
        <taxon>Euphorbiaceae</taxon>
        <taxon>Crotonoideae</taxon>
        <taxon>Micrandreae</taxon>
        <taxon>Hevea</taxon>
    </lineage>
</organism>
<evidence type="ECO:0000313" key="7">
    <source>
        <dbReference type="Proteomes" id="UP000467840"/>
    </source>
</evidence>
<accession>A0A6A6LTT7</accession>
<dbReference type="AlphaFoldDB" id="A0A6A6LTT7"/>
<evidence type="ECO:0000256" key="2">
    <source>
        <dbReference type="ARBA" id="ARBA00005845"/>
    </source>
</evidence>
<keyword evidence="3" id="KW-0934">Plastid</keyword>
<evidence type="ECO:0000313" key="6">
    <source>
        <dbReference type="EMBL" id="KAF2304892.1"/>
    </source>
</evidence>
<dbReference type="Proteomes" id="UP000467840">
    <property type="component" value="Chromosome 9"/>
</dbReference>
<dbReference type="EMBL" id="JAAGAX010000008">
    <property type="protein sequence ID" value="KAF2304892.1"/>
    <property type="molecule type" value="Genomic_DNA"/>
</dbReference>
<protein>
    <recommendedName>
        <fullName evidence="5">Plastid lipid-associated protein/fibrillin conserved domain-containing protein</fullName>
    </recommendedName>
</protein>
<evidence type="ECO:0000256" key="4">
    <source>
        <dbReference type="ARBA" id="ARBA00022946"/>
    </source>
</evidence>
<dbReference type="Pfam" id="PF04755">
    <property type="entry name" value="PAP_fibrillin"/>
    <property type="match status" value="1"/>
</dbReference>
<proteinExistence type="inferred from homology"/>
<comment type="caution">
    <text evidence="6">The sequence shown here is derived from an EMBL/GenBank/DDBJ whole genome shotgun (WGS) entry which is preliminary data.</text>
</comment>